<name>A0A0R2JXC4_9LACO</name>
<dbReference type="OrthoDB" id="9892045at2"/>
<protein>
    <submittedName>
        <fullName evidence="1">Uncharacterized protein</fullName>
    </submittedName>
</protein>
<dbReference type="EMBL" id="JQBT01000032">
    <property type="protein sequence ID" value="KRN79127.1"/>
    <property type="molecule type" value="Genomic_DNA"/>
</dbReference>
<evidence type="ECO:0000313" key="2">
    <source>
        <dbReference type="Proteomes" id="UP000051565"/>
    </source>
</evidence>
<reference evidence="1 2" key="1">
    <citation type="journal article" date="2015" name="Genome Announc.">
        <title>Expanding the biotechnology potential of lactobacilli through comparative genomics of 213 strains and associated genera.</title>
        <authorList>
            <person name="Sun Z."/>
            <person name="Harris H.M."/>
            <person name="McCann A."/>
            <person name="Guo C."/>
            <person name="Argimon S."/>
            <person name="Zhang W."/>
            <person name="Yang X."/>
            <person name="Jeffery I.B."/>
            <person name="Cooney J.C."/>
            <person name="Kagawa T.F."/>
            <person name="Liu W."/>
            <person name="Song Y."/>
            <person name="Salvetti E."/>
            <person name="Wrobel A."/>
            <person name="Rasinkangas P."/>
            <person name="Parkhill J."/>
            <person name="Rea M.C."/>
            <person name="O'Sullivan O."/>
            <person name="Ritari J."/>
            <person name="Douillard F.P."/>
            <person name="Paul Ross R."/>
            <person name="Yang R."/>
            <person name="Briner A.E."/>
            <person name="Felis G.E."/>
            <person name="de Vos W.M."/>
            <person name="Barrangou R."/>
            <person name="Klaenhammer T.R."/>
            <person name="Caufield P.W."/>
            <person name="Cui Y."/>
            <person name="Zhang H."/>
            <person name="O'Toole P.W."/>
        </authorList>
    </citation>
    <scope>NUCLEOTIDE SEQUENCE [LARGE SCALE GENOMIC DNA]</scope>
    <source>
        <strain evidence="1 2">DSM 20690</strain>
    </source>
</reference>
<accession>A0A0R2JXC4</accession>
<organism evidence="1 2">
    <name type="scientific">Fructilactobacillus lindneri DSM 20690 = JCM 11027</name>
    <dbReference type="NCBI Taxonomy" id="1122148"/>
    <lineage>
        <taxon>Bacteria</taxon>
        <taxon>Bacillati</taxon>
        <taxon>Bacillota</taxon>
        <taxon>Bacilli</taxon>
        <taxon>Lactobacillales</taxon>
        <taxon>Lactobacillaceae</taxon>
        <taxon>Fructilactobacillus</taxon>
    </lineage>
</organism>
<dbReference type="AlphaFoldDB" id="A0A0R2JXC4"/>
<dbReference type="PATRIC" id="fig|1122148.6.peg.553"/>
<comment type="caution">
    <text evidence="1">The sequence shown here is derived from an EMBL/GenBank/DDBJ whole genome shotgun (WGS) entry which is preliminary data.</text>
</comment>
<dbReference type="GeneID" id="61250415"/>
<evidence type="ECO:0000313" key="1">
    <source>
        <dbReference type="EMBL" id="KRN79127.1"/>
    </source>
</evidence>
<dbReference type="Proteomes" id="UP000051565">
    <property type="component" value="Unassembled WGS sequence"/>
</dbReference>
<proteinExistence type="predicted"/>
<keyword evidence="2" id="KW-1185">Reference proteome</keyword>
<dbReference type="RefSeq" id="WP_054646279.1">
    <property type="nucleotide sequence ID" value="NZ_FUXS01000001.1"/>
</dbReference>
<sequence length="81" mass="9460">MKEFTTDGAKLEKKLQEILKDPRVIEELGNSAGHIDNTSVEHQLLNFAKNKAKKTDMYKVELKQGRFDIYNETSHSREFFE</sequence>
<gene>
    <name evidence="1" type="ORF">IV52_GL000532</name>
</gene>